<dbReference type="STRING" id="1524254.PHACT_06530"/>
<dbReference type="Proteomes" id="UP000175669">
    <property type="component" value="Unassembled WGS sequence"/>
</dbReference>
<feature type="domain" description="CheW-like" evidence="1">
    <location>
        <begin position="21"/>
        <end position="161"/>
    </location>
</feature>
<evidence type="ECO:0000313" key="2">
    <source>
        <dbReference type="EMBL" id="OFE12835.1"/>
    </source>
</evidence>
<dbReference type="OrthoDB" id="9790406at2"/>
<dbReference type="AlphaFoldDB" id="A0A1E8CKM8"/>
<dbReference type="EMBL" id="MASR01000001">
    <property type="protein sequence ID" value="OFE12835.1"/>
    <property type="molecule type" value="Genomic_DNA"/>
</dbReference>
<proteinExistence type="predicted"/>
<dbReference type="RefSeq" id="WP_070116444.1">
    <property type="nucleotide sequence ID" value="NZ_CAXATG010000001.1"/>
</dbReference>
<keyword evidence="3" id="KW-1185">Reference proteome</keyword>
<dbReference type="Pfam" id="PF01584">
    <property type="entry name" value="CheW"/>
    <property type="match status" value="1"/>
</dbReference>
<dbReference type="InterPro" id="IPR039315">
    <property type="entry name" value="CheW"/>
</dbReference>
<protein>
    <recommendedName>
        <fullName evidence="1">CheW-like domain-containing protein</fullName>
    </recommendedName>
</protein>
<organism evidence="2 3">
    <name type="scientific">Pseudohongiella acticola</name>
    <dbReference type="NCBI Taxonomy" id="1524254"/>
    <lineage>
        <taxon>Bacteria</taxon>
        <taxon>Pseudomonadati</taxon>
        <taxon>Pseudomonadota</taxon>
        <taxon>Gammaproteobacteria</taxon>
        <taxon>Pseudomonadales</taxon>
        <taxon>Pseudohongiellaceae</taxon>
        <taxon>Pseudohongiella</taxon>
    </lineage>
</organism>
<sequence>MTNALVAARDHDDADDNAAHLIKHVSFTLGEETYAINAARVNEVLRYTEVTPVPGAPSFILGIINLRGNVVTVINGRGVFGLPNHTISEHSRIIVVDIEDFALGIVVDKVSAIVDLNAEEIETPPATGDEAGARFIQGVYNEDDELLILVDFSRVTELLPR</sequence>
<dbReference type="Gene3D" id="2.30.30.40">
    <property type="entry name" value="SH3 Domains"/>
    <property type="match status" value="1"/>
</dbReference>
<dbReference type="InterPro" id="IPR036061">
    <property type="entry name" value="CheW-like_dom_sf"/>
</dbReference>
<gene>
    <name evidence="2" type="ORF">PHACT_06530</name>
</gene>
<dbReference type="SMART" id="SM00260">
    <property type="entry name" value="CheW"/>
    <property type="match status" value="1"/>
</dbReference>
<evidence type="ECO:0000313" key="3">
    <source>
        <dbReference type="Proteomes" id="UP000175669"/>
    </source>
</evidence>
<dbReference type="PANTHER" id="PTHR22617">
    <property type="entry name" value="CHEMOTAXIS SENSOR HISTIDINE KINASE-RELATED"/>
    <property type="match status" value="1"/>
</dbReference>
<accession>A0A1E8CKM8</accession>
<dbReference type="PANTHER" id="PTHR22617:SF23">
    <property type="entry name" value="CHEMOTAXIS PROTEIN CHEW"/>
    <property type="match status" value="1"/>
</dbReference>
<dbReference type="GO" id="GO:0005829">
    <property type="term" value="C:cytosol"/>
    <property type="evidence" value="ECO:0007669"/>
    <property type="project" value="TreeGrafter"/>
</dbReference>
<dbReference type="InterPro" id="IPR002545">
    <property type="entry name" value="CheW-lke_dom"/>
</dbReference>
<reference evidence="3" key="1">
    <citation type="submission" date="2016-07" db="EMBL/GenBank/DDBJ databases">
        <authorList>
            <person name="Florea S."/>
            <person name="Webb J.S."/>
            <person name="Jaromczyk J."/>
            <person name="Schardl C.L."/>
        </authorList>
    </citation>
    <scope>NUCLEOTIDE SEQUENCE [LARGE SCALE GENOMIC DNA]</scope>
    <source>
        <strain evidence="3">KCTC 42131</strain>
    </source>
</reference>
<dbReference type="SUPFAM" id="SSF50341">
    <property type="entry name" value="CheW-like"/>
    <property type="match status" value="1"/>
</dbReference>
<comment type="caution">
    <text evidence="2">The sequence shown here is derived from an EMBL/GenBank/DDBJ whole genome shotgun (WGS) entry which is preliminary data.</text>
</comment>
<dbReference type="GO" id="GO:0007165">
    <property type="term" value="P:signal transduction"/>
    <property type="evidence" value="ECO:0007669"/>
    <property type="project" value="InterPro"/>
</dbReference>
<evidence type="ECO:0000259" key="1">
    <source>
        <dbReference type="PROSITE" id="PS50851"/>
    </source>
</evidence>
<dbReference type="GO" id="GO:0006935">
    <property type="term" value="P:chemotaxis"/>
    <property type="evidence" value="ECO:0007669"/>
    <property type="project" value="InterPro"/>
</dbReference>
<name>A0A1E8CKM8_9GAMM</name>
<dbReference type="PROSITE" id="PS50851">
    <property type="entry name" value="CHEW"/>
    <property type="match status" value="1"/>
</dbReference>
<dbReference type="CDD" id="cd00732">
    <property type="entry name" value="CheW"/>
    <property type="match status" value="1"/>
</dbReference>
<dbReference type="Gene3D" id="2.40.50.180">
    <property type="entry name" value="CheA-289, Domain 4"/>
    <property type="match status" value="1"/>
</dbReference>